<reference evidence="13" key="1">
    <citation type="submission" date="2020-11" db="EMBL/GenBank/DDBJ databases">
        <authorList>
            <person name="Tran Van P."/>
        </authorList>
    </citation>
    <scope>NUCLEOTIDE SEQUENCE</scope>
</reference>
<dbReference type="GO" id="GO:0048193">
    <property type="term" value="P:Golgi vesicle transport"/>
    <property type="evidence" value="ECO:0007669"/>
    <property type="project" value="InterPro"/>
</dbReference>
<evidence type="ECO:0000313" key="14">
    <source>
        <dbReference type="Proteomes" id="UP000759131"/>
    </source>
</evidence>
<keyword evidence="5 11" id="KW-1133">Transmembrane helix</keyword>
<dbReference type="Gene3D" id="1.20.5.110">
    <property type="match status" value="1"/>
</dbReference>
<dbReference type="EMBL" id="OC896487">
    <property type="protein sequence ID" value="CAD7648039.1"/>
    <property type="molecule type" value="Genomic_DNA"/>
</dbReference>
<accession>A0A7R9QJ82</accession>
<keyword evidence="14" id="KW-1185">Reference proteome</keyword>
<dbReference type="Pfam" id="PF05739">
    <property type="entry name" value="SNARE"/>
    <property type="match status" value="1"/>
</dbReference>
<dbReference type="PANTHER" id="PTHR12791">
    <property type="entry name" value="GOLGI SNARE BET1-RELATED"/>
    <property type="match status" value="1"/>
</dbReference>
<dbReference type="Proteomes" id="UP000759131">
    <property type="component" value="Unassembled WGS sequence"/>
</dbReference>
<evidence type="ECO:0000256" key="7">
    <source>
        <dbReference type="ARBA" id="ARBA00023054"/>
    </source>
</evidence>
<organism evidence="13">
    <name type="scientific">Medioppia subpectinata</name>
    <dbReference type="NCBI Taxonomy" id="1979941"/>
    <lineage>
        <taxon>Eukaryota</taxon>
        <taxon>Metazoa</taxon>
        <taxon>Ecdysozoa</taxon>
        <taxon>Arthropoda</taxon>
        <taxon>Chelicerata</taxon>
        <taxon>Arachnida</taxon>
        <taxon>Acari</taxon>
        <taxon>Acariformes</taxon>
        <taxon>Sarcoptiformes</taxon>
        <taxon>Oribatida</taxon>
        <taxon>Brachypylina</taxon>
        <taxon>Oppioidea</taxon>
        <taxon>Oppiidae</taxon>
        <taxon>Medioppia</taxon>
    </lineage>
</organism>
<dbReference type="GO" id="GO:0015031">
    <property type="term" value="P:protein transport"/>
    <property type="evidence" value="ECO:0007669"/>
    <property type="project" value="UniProtKB-KW"/>
</dbReference>
<dbReference type="AlphaFoldDB" id="A0A7R9QJ82"/>
<evidence type="ECO:0000256" key="9">
    <source>
        <dbReference type="ARBA" id="ARBA00037801"/>
    </source>
</evidence>
<evidence type="ECO:0000256" key="5">
    <source>
        <dbReference type="ARBA" id="ARBA00022989"/>
    </source>
</evidence>
<dbReference type="InterPro" id="IPR010989">
    <property type="entry name" value="SNARE"/>
</dbReference>
<evidence type="ECO:0000256" key="10">
    <source>
        <dbReference type="SAM" id="MobiDB-lite"/>
    </source>
</evidence>
<evidence type="ECO:0000256" key="1">
    <source>
        <dbReference type="ARBA" id="ARBA00009063"/>
    </source>
</evidence>
<feature type="domain" description="T-SNARE coiled-coil homology" evidence="12">
    <location>
        <begin position="125"/>
        <end position="187"/>
    </location>
</feature>
<dbReference type="PROSITE" id="PS50192">
    <property type="entry name" value="T_SNARE"/>
    <property type="match status" value="1"/>
</dbReference>
<dbReference type="FunFam" id="1.20.5.110:FF:000006">
    <property type="entry name" value="Syntaxin 6"/>
    <property type="match status" value="1"/>
</dbReference>
<evidence type="ECO:0000256" key="2">
    <source>
        <dbReference type="ARBA" id="ARBA00022448"/>
    </source>
</evidence>
<dbReference type="CDD" id="cd15851">
    <property type="entry name" value="SNARE_Syntaxin6"/>
    <property type="match status" value="1"/>
</dbReference>
<feature type="compositionally biased region" description="Low complexity" evidence="10">
    <location>
        <begin position="74"/>
        <end position="90"/>
    </location>
</feature>
<sequence length="216" mass="24933">MDFTTTELRNGLRSIEWDLEDLEETIGIVKSNQKKFKLEESEINERRRFIQQTKDEVKFMREKLFDNKNKDNNKNNSSLRQSLGQQSSSSTKYTRLENSFGDRHDGPDSVGITVDDGSHLQYHQQMILQSQDDSLNKLRNSVGNLKSISRQIGTEVDEHAVMLDELGHEVDMTDSRFDTTLKKVARVLHLSNDRRQWAAIGLLLLVIIIIFLVVII</sequence>
<dbReference type="SUPFAM" id="SSF47661">
    <property type="entry name" value="t-snare proteins"/>
    <property type="match status" value="1"/>
</dbReference>
<evidence type="ECO:0000256" key="6">
    <source>
        <dbReference type="ARBA" id="ARBA00023034"/>
    </source>
</evidence>
<dbReference type="GO" id="GO:0005794">
    <property type="term" value="C:Golgi apparatus"/>
    <property type="evidence" value="ECO:0007669"/>
    <property type="project" value="UniProtKB-SubCell"/>
</dbReference>
<dbReference type="Gene3D" id="1.20.58.90">
    <property type="match status" value="1"/>
</dbReference>
<feature type="region of interest" description="Disordered" evidence="10">
    <location>
        <begin position="65"/>
        <end position="108"/>
    </location>
</feature>
<proteinExistence type="inferred from homology"/>
<keyword evidence="6" id="KW-0333">Golgi apparatus</keyword>
<evidence type="ECO:0000256" key="4">
    <source>
        <dbReference type="ARBA" id="ARBA00022927"/>
    </source>
</evidence>
<evidence type="ECO:0000313" key="13">
    <source>
        <dbReference type="EMBL" id="CAD7648039.1"/>
    </source>
</evidence>
<dbReference type="InterPro" id="IPR015260">
    <property type="entry name" value="Syntaxin-6/10/61_N"/>
</dbReference>
<evidence type="ECO:0000256" key="3">
    <source>
        <dbReference type="ARBA" id="ARBA00022692"/>
    </source>
</evidence>
<keyword evidence="8 11" id="KW-0472">Membrane</keyword>
<dbReference type="EMBL" id="CAJPIZ010041912">
    <property type="protein sequence ID" value="CAG2121785.1"/>
    <property type="molecule type" value="Genomic_DNA"/>
</dbReference>
<comment type="subcellular location">
    <subcellularLocation>
        <location evidence="9">Golgi apparatus</location>
        <location evidence="9">trans-Golgi network membrane</location>
        <topology evidence="9">Single-pass type IV membrane protein</topology>
    </subcellularLocation>
</comment>
<gene>
    <name evidence="13" type="ORF">OSB1V03_LOCUS21731</name>
</gene>
<name>A0A7R9QJ82_9ACAR</name>
<keyword evidence="4" id="KW-0653">Protein transport</keyword>
<keyword evidence="3 11" id="KW-0812">Transmembrane</keyword>
<dbReference type="OrthoDB" id="546861at2759"/>
<feature type="transmembrane region" description="Helical" evidence="11">
    <location>
        <begin position="197"/>
        <end position="215"/>
    </location>
</feature>
<dbReference type="GO" id="GO:0016020">
    <property type="term" value="C:membrane"/>
    <property type="evidence" value="ECO:0007669"/>
    <property type="project" value="InterPro"/>
</dbReference>
<protein>
    <recommendedName>
        <fullName evidence="12">t-SNARE coiled-coil homology domain-containing protein</fullName>
    </recommendedName>
</protein>
<evidence type="ECO:0000256" key="11">
    <source>
        <dbReference type="SAM" id="Phobius"/>
    </source>
</evidence>
<dbReference type="SMART" id="SM00397">
    <property type="entry name" value="t_SNARE"/>
    <property type="match status" value="1"/>
</dbReference>
<comment type="similarity">
    <text evidence="1">Belongs to the syntaxin family.</text>
</comment>
<dbReference type="CDD" id="cd21443">
    <property type="entry name" value="SNARE_NTD_STX6_STX10"/>
    <property type="match status" value="1"/>
</dbReference>
<dbReference type="SUPFAM" id="SSF58038">
    <property type="entry name" value="SNARE fusion complex"/>
    <property type="match status" value="1"/>
</dbReference>
<evidence type="ECO:0000259" key="12">
    <source>
        <dbReference type="PROSITE" id="PS50192"/>
    </source>
</evidence>
<evidence type="ECO:0000256" key="8">
    <source>
        <dbReference type="ARBA" id="ARBA00023136"/>
    </source>
</evidence>
<dbReference type="InterPro" id="IPR000727">
    <property type="entry name" value="T_SNARE_dom"/>
</dbReference>
<keyword evidence="2" id="KW-0813">Transport</keyword>
<dbReference type="FunFam" id="1.20.58.90:FF:000004">
    <property type="entry name" value="Syntaxin 10"/>
    <property type="match status" value="1"/>
</dbReference>
<keyword evidence="7" id="KW-0175">Coiled coil</keyword>
<dbReference type="Pfam" id="PF09177">
    <property type="entry name" value="STX6_10_61_N"/>
    <property type="match status" value="1"/>
</dbReference>